<feature type="region of interest" description="Disordered" evidence="1">
    <location>
        <begin position="1079"/>
        <end position="1149"/>
    </location>
</feature>
<feature type="compositionally biased region" description="Polar residues" evidence="1">
    <location>
        <begin position="392"/>
        <end position="401"/>
    </location>
</feature>
<feature type="compositionally biased region" description="Polar residues" evidence="1">
    <location>
        <begin position="339"/>
        <end position="363"/>
    </location>
</feature>
<feature type="compositionally biased region" description="Polar residues" evidence="1">
    <location>
        <begin position="252"/>
        <end position="271"/>
    </location>
</feature>
<accession>A0A8H5ZWH0</accession>
<feature type="compositionally biased region" description="Polar residues" evidence="1">
    <location>
        <begin position="1007"/>
        <end position="1019"/>
    </location>
</feature>
<protein>
    <submittedName>
        <fullName evidence="2">Uncharacterized protein</fullName>
    </submittedName>
</protein>
<sequence length="1273" mass="138291">MARPFQSPFDPINSPDTDSPLSPQPRGGTPISFKTNVNRAKTKRWVEAKKISYDGNDWGDDEFDEYDEDPTPPVTQARTPNQGTGDLPSAASRNVPRPWVPGMGMDRSRSMDQVVTLGTGPVADSRSRSVDRNAAEQDHTVPLRPALYNRLREQSAEPGLSRSSTEPVPMASAAEQEASGKQPEGQSVPLRAQDDVPVIGLPDVRRLSGAGATMDAEKVQPAEPQRQESELHHNPSVGFRSVVHQAFDIPETPSTSIDSIARSDSNSTSVISPIIPHRGTNEQTPTITEEPESSSPPRGFRPGHRRDLSVPSPGNSPLRRPIITNNDAIAPESLAEMSSPINLPQDPSSPPYQQTCVQPTDTSGEGRPAPLKISGNMSPVSGENSIPIIVPSLSTENSPQDTENDRLRKEIIRSLSRENTPSEEPDPSSRPQTSRQDSLIPSEYERYWSEAGNASPQEEYKPALGYNSIRNESQDLYSSSPLQAPTPTANTAPQQEIRPKLKKRFSWESASSEDEPAPMVDVPPMPGVYSPPVGPIPGQFPMVDEGSIQPDPNPVASPIQLLDETERDSGPEKPKLTIIPPSTTDDNSIISDRHLPEVVNAQTVGDAYSPVVTDQHSAAPAPAPTQSPSIESSLLGFRDILELKTSDERVQAFNKTRDQFVTIDTGLNNWLQVTIHAHPEYADVVQQSLKQTPGEPKHPVSRGKFPKFSSLGNLVSSHQEGTSSGSGHVRRPSAPLGSMMNKQHVEQRGKDLLHTAGVFGGKAGEAAKGLFAKGRNLTEDHDKRRTVHFGSLPLMKGARVSQVNRFSLDIKRKQVPSVSACRPVENGYRTDPEPSPTSCSSSSAIQKHHSGLTQSLEKEVVAALGFSDGDSRSGHSSTHRGNSAELEATLGHHQGNSVSSAHGLASVQPCRDCLPRKPLLKKEESPPMTPIQVAINEAPLLVPEYKSDQRDIGNKILSWEQASNIDGNPVDQQNNVQPQPAADEPPPECNTTTTQPTSTTMGKRYYSSVTETKPSSERNVTLLEPNHNHHRRGSSVQIRLQPMPSVSSLGTLEADRDPQRPLGQVLGQANSSRVSFLSDGGQSLGVHHTRIRDRPKSPWPADEAEHRLSGVFRPLLSGSKPASKSTHHARPDLPVQPASKQAPAPKALSTMDKLKVVDAAVKAPNWIPSRTNFTIRASSTVPTLERDTTGRNPERQSLTFHRCNPIVTPIQWTDSIPSPHSAPHTLACLPLKSIAPDRILKITLPKGNPLHRKDTSLRNLSLASEIIRNRASP</sequence>
<feature type="compositionally biased region" description="Low complexity" evidence="1">
    <location>
        <begin position="968"/>
        <end position="982"/>
    </location>
</feature>
<feature type="compositionally biased region" description="Polar residues" evidence="1">
    <location>
        <begin position="580"/>
        <end position="589"/>
    </location>
</feature>
<feature type="region of interest" description="Disordered" evidence="1">
    <location>
        <begin position="965"/>
        <end position="1037"/>
    </location>
</feature>
<feature type="compositionally biased region" description="Basic and acidic residues" evidence="1">
    <location>
        <begin position="125"/>
        <end position="141"/>
    </location>
</feature>
<feature type="compositionally biased region" description="Polar residues" evidence="1">
    <location>
        <begin position="429"/>
        <end position="439"/>
    </location>
</feature>
<feature type="compositionally biased region" description="Polar residues" evidence="1">
    <location>
        <begin position="468"/>
        <end position="494"/>
    </location>
</feature>
<feature type="compositionally biased region" description="Basic and acidic residues" evidence="1">
    <location>
        <begin position="215"/>
        <end position="233"/>
    </location>
</feature>
<reference evidence="2 3" key="1">
    <citation type="submission" date="2019-04" db="EMBL/GenBank/DDBJ databases">
        <title>Aspergillus burnettii sp. nov., novel species from soil in southeast Queensland.</title>
        <authorList>
            <person name="Gilchrist C.L.M."/>
            <person name="Pitt J.I."/>
            <person name="Lange L."/>
            <person name="Lacey H.J."/>
            <person name="Vuong D."/>
            <person name="Midgley D.J."/>
            <person name="Greenfield P."/>
            <person name="Bradbury M."/>
            <person name="Lacey E."/>
            <person name="Busk P.K."/>
            <person name="Pilgaard B."/>
            <person name="Chooi Y.H."/>
            <person name="Piggott A.M."/>
        </authorList>
    </citation>
    <scope>NUCLEOTIDE SEQUENCE [LARGE SCALE GENOMIC DNA]</scope>
    <source>
        <strain evidence="2 3">FRR 5400</strain>
    </source>
</reference>
<evidence type="ECO:0000313" key="3">
    <source>
        <dbReference type="Proteomes" id="UP000541154"/>
    </source>
</evidence>
<feature type="compositionally biased region" description="Basic and acidic residues" evidence="1">
    <location>
        <begin position="403"/>
        <end position="416"/>
    </location>
</feature>
<evidence type="ECO:0000256" key="1">
    <source>
        <dbReference type="SAM" id="MobiDB-lite"/>
    </source>
</evidence>
<comment type="caution">
    <text evidence="2">The sequence shown here is derived from an EMBL/GenBank/DDBJ whole genome shotgun (WGS) entry which is preliminary data.</text>
</comment>
<evidence type="ECO:0000313" key="2">
    <source>
        <dbReference type="EMBL" id="KAF5855193.1"/>
    </source>
</evidence>
<feature type="region of interest" description="Disordered" evidence="1">
    <location>
        <begin position="1"/>
        <end position="589"/>
    </location>
</feature>
<feature type="compositionally biased region" description="Polar residues" evidence="1">
    <location>
        <begin position="74"/>
        <end position="84"/>
    </location>
</feature>
<feature type="compositionally biased region" description="Low complexity" evidence="1">
    <location>
        <begin position="989"/>
        <end position="1000"/>
    </location>
</feature>
<dbReference type="Proteomes" id="UP000541154">
    <property type="component" value="Unassembled WGS sequence"/>
</dbReference>
<dbReference type="AlphaFoldDB" id="A0A8H5ZWH0"/>
<gene>
    <name evidence="2" type="ORF">ETB97_009736</name>
</gene>
<feature type="region of interest" description="Disordered" evidence="1">
    <location>
        <begin position="821"/>
        <end position="853"/>
    </location>
</feature>
<name>A0A8H5ZWH0_PETAA</name>
<feature type="compositionally biased region" description="Low complexity" evidence="1">
    <location>
        <begin position="1135"/>
        <end position="1147"/>
    </location>
</feature>
<feature type="compositionally biased region" description="Polar residues" evidence="1">
    <location>
        <begin position="375"/>
        <end position="384"/>
    </location>
</feature>
<dbReference type="EMBL" id="SPNV01000482">
    <property type="protein sequence ID" value="KAF5855193.1"/>
    <property type="molecule type" value="Genomic_DNA"/>
</dbReference>
<organism evidence="2 3">
    <name type="scientific">Petromyces alliaceus</name>
    <name type="common">Aspergillus alliaceus</name>
    <dbReference type="NCBI Taxonomy" id="209559"/>
    <lineage>
        <taxon>Eukaryota</taxon>
        <taxon>Fungi</taxon>
        <taxon>Dikarya</taxon>
        <taxon>Ascomycota</taxon>
        <taxon>Pezizomycotina</taxon>
        <taxon>Eurotiomycetes</taxon>
        <taxon>Eurotiomycetidae</taxon>
        <taxon>Eurotiales</taxon>
        <taxon>Aspergillaceae</taxon>
        <taxon>Aspergillus</taxon>
        <taxon>Aspergillus subgen. Circumdati</taxon>
    </lineage>
</organism>
<feature type="compositionally biased region" description="Acidic residues" evidence="1">
    <location>
        <begin position="57"/>
        <end position="70"/>
    </location>
</feature>
<proteinExistence type="predicted"/>
<keyword evidence="3" id="KW-1185">Reference proteome</keyword>